<evidence type="ECO:0000313" key="7">
    <source>
        <dbReference type="Proteomes" id="UP000429607"/>
    </source>
</evidence>
<dbReference type="PROSITE" id="PS50158">
    <property type="entry name" value="ZF_CCHC"/>
    <property type="match status" value="1"/>
</dbReference>
<feature type="compositionally biased region" description="Acidic residues" evidence="2">
    <location>
        <begin position="48"/>
        <end position="61"/>
    </location>
</feature>
<evidence type="ECO:0000313" key="6">
    <source>
        <dbReference type="EMBL" id="KAE9327645.1"/>
    </source>
</evidence>
<dbReference type="InterPro" id="IPR001878">
    <property type="entry name" value="Znf_CCHC"/>
</dbReference>
<keyword evidence="1" id="KW-0862">Zinc</keyword>
<reference evidence="6 8" key="1">
    <citation type="submission" date="2018-08" db="EMBL/GenBank/DDBJ databases">
        <title>Genomic investigation of the strawberry pathogen Phytophthora fragariae indicates pathogenicity is determined by transcriptional variation in three key races.</title>
        <authorList>
            <person name="Adams T.M."/>
            <person name="Armitage A.D."/>
            <person name="Sobczyk M.K."/>
            <person name="Bates H.J."/>
            <person name="Dunwell J.M."/>
            <person name="Nellist C.F."/>
            <person name="Harrison R.J."/>
        </authorList>
    </citation>
    <scope>NUCLEOTIDE SEQUENCE [LARGE SCALE GENOMIC DNA]</scope>
    <source>
        <strain evidence="5 7">SCRP249</strain>
        <strain evidence="4 9">SCRP324</strain>
        <strain evidence="6 8">SCRP333</strain>
    </source>
</reference>
<dbReference type="EMBL" id="QXFV01001133">
    <property type="protein sequence ID" value="KAE9014215.1"/>
    <property type="molecule type" value="Genomic_DNA"/>
</dbReference>
<comment type="caution">
    <text evidence="6">The sequence shown here is derived from an EMBL/GenBank/DDBJ whole genome shotgun (WGS) entry which is preliminary data.</text>
</comment>
<feature type="region of interest" description="Disordered" evidence="2">
    <location>
        <begin position="1153"/>
        <end position="1178"/>
    </location>
</feature>
<sequence length="1251" mass="142058">MKPKEKHPGREAPGPPPPTVIDLCQQSQDEEDSYMPEQIAGVKRRQEEEAETPGSDDETNLDLDSPKVDSVLKERESGDYEESKTVSNSPPAIEVTESKTTDERATGNDDSPPHFDDNDAVILTFAEMYNYLHAEMKDLDNQAATTDESAAEYMQSMFTEVFTSHPAEPLENSKSHYPQLDDDEIETLLRLFIQDRKVGRADARKWKWRLYDITRAIYKSRRSLIDIAEHRITTAQVTVQSLTNMWSKRAEATVPNSVDQDVDMSDDTTSLFRFHRETYSPEDIAELRRICETAYDFPTQLRKPTDPETRIIKGLVEGTILCSKLPDFLKRICSNEALRKIQNTIHAQVEGDLNIKLLPEFPLHPDFQTKARLIGNITMGLESGRHNKPKIIAHLQAAKQVYYDRTVHAVHIIFWTREIAAKWSYEVKSLPFRNRTFPLTNEHPEDAVMATSGPVNSTEVWKRQVGADGVKNKNPRDRYHVRLLNVSRCMDEAAIDAYIRQRFQGIYTTWQEPSNGNQTLQTDTWDIFFKWPGCPSFLTGKRFVNWDGVKILVHHVSAKAAYPCFQCGASGHNRNRCSSADDHWKQPAVCITVTATEVAKLQRRESTITSVDEIDKLWQEEPDQSLLNHEPISSAEPQEQLSNAVPPSPDNHTSSSPESELDQWQTAQRGRQAAGSVISQRNPGHCTMTSTPRAILGKIKPKSPRTQTHENKFQVLKYTNPETASTNLEHKSPLEANRVSYGYQSQQMEKVSRLIMTQVNEKREPIPPEAMERISHLNISQLPAAKDAGAIILQKCGLEEVEADPNGNCQYYSIAMALLNRDCSLPGEAKLLETLTSKLKKGIAAAANHFFAEEFPHQNRVQMLEVQNGEKEKLTQNQSAEALQRHFKDIGGSKSQLDSSIDRRCWGSTTTLRMLAKILHRTIYMIDPSNGVANAHFSLFTAGERVCSGGKFTTVKEKIYRPEEITEWVKHLQKACLDITPQSGPPLVIIFRTSHYNWLRFSTEEKARPDEQIPRNNSDFEHAMDCNEDFLMEDTEATESHLNQEPPKGDLRTAPARLESESHTSQPTKFTGVKPRAQTEQEEQEDIEKYGGDRKEELKVFLTTGVHALVPAHRQPLRELDMTNEEQVLQWCMQYDVSKEVLANWQQELLTKESQDTFTPTPSPETPTSDSQWSEATSAEVVPAAQSAGNTVEHNEQHGVGRFKGDKEISTGIRQHIQELQSQWNQLRPEWDHHTAEPFSFQFSVRYIGVT</sequence>
<protein>
    <recommendedName>
        <fullName evidence="3">CCHC-type domain-containing protein</fullName>
    </recommendedName>
</protein>
<evidence type="ECO:0000313" key="8">
    <source>
        <dbReference type="Proteomes" id="UP000434957"/>
    </source>
</evidence>
<feature type="compositionally biased region" description="Basic and acidic residues" evidence="2">
    <location>
        <begin position="1"/>
        <end position="10"/>
    </location>
</feature>
<feature type="compositionally biased region" description="Basic and acidic residues" evidence="2">
    <location>
        <begin position="96"/>
        <end position="116"/>
    </location>
</feature>
<feature type="compositionally biased region" description="Basic and acidic residues" evidence="2">
    <location>
        <begin position="64"/>
        <end position="84"/>
    </location>
</feature>
<dbReference type="AlphaFoldDB" id="A0A6A4EU86"/>
<feature type="compositionally biased region" description="Polar residues" evidence="2">
    <location>
        <begin position="677"/>
        <end position="690"/>
    </location>
</feature>
<gene>
    <name evidence="5" type="ORF">PR001_g15191</name>
    <name evidence="4" type="ORF">PR002_g15551</name>
    <name evidence="6" type="ORF">PR003_g15961</name>
</gene>
<keyword evidence="1" id="KW-0863">Zinc-finger</keyword>
<evidence type="ECO:0000313" key="9">
    <source>
        <dbReference type="Proteomes" id="UP000435112"/>
    </source>
</evidence>
<accession>A0A6A4EU86</accession>
<proteinExistence type="predicted"/>
<dbReference type="EMBL" id="QXFT01001138">
    <property type="protein sequence ID" value="KAE9327645.1"/>
    <property type="molecule type" value="Genomic_DNA"/>
</dbReference>
<dbReference type="OrthoDB" id="94678at2759"/>
<dbReference type="Proteomes" id="UP000435112">
    <property type="component" value="Unassembled WGS sequence"/>
</dbReference>
<dbReference type="Gene3D" id="3.90.70.80">
    <property type="match status" value="1"/>
</dbReference>
<dbReference type="Proteomes" id="UP000429607">
    <property type="component" value="Unassembled WGS sequence"/>
</dbReference>
<dbReference type="GO" id="GO:0003676">
    <property type="term" value="F:nucleic acid binding"/>
    <property type="evidence" value="ECO:0007669"/>
    <property type="project" value="InterPro"/>
</dbReference>
<feature type="region of interest" description="Disordered" evidence="2">
    <location>
        <begin position="1057"/>
        <end position="1092"/>
    </location>
</feature>
<feature type="compositionally biased region" description="Polar residues" evidence="2">
    <location>
        <begin position="635"/>
        <end position="669"/>
    </location>
</feature>
<evidence type="ECO:0000256" key="2">
    <source>
        <dbReference type="SAM" id="MobiDB-lite"/>
    </source>
</evidence>
<evidence type="ECO:0000259" key="3">
    <source>
        <dbReference type="PROSITE" id="PS50158"/>
    </source>
</evidence>
<keyword evidence="8" id="KW-1185">Reference proteome</keyword>
<evidence type="ECO:0000313" key="5">
    <source>
        <dbReference type="EMBL" id="KAE9014215.1"/>
    </source>
</evidence>
<feature type="domain" description="CCHC-type" evidence="3">
    <location>
        <begin position="564"/>
        <end position="577"/>
    </location>
</feature>
<keyword evidence="1" id="KW-0479">Metal-binding</keyword>
<name>A0A6A4EU86_9STRA</name>
<feature type="region of interest" description="Disordered" evidence="2">
    <location>
        <begin position="1"/>
        <end position="116"/>
    </location>
</feature>
<dbReference type="GO" id="GO:0008270">
    <property type="term" value="F:zinc ion binding"/>
    <property type="evidence" value="ECO:0007669"/>
    <property type="project" value="UniProtKB-KW"/>
</dbReference>
<feature type="region of interest" description="Disordered" evidence="2">
    <location>
        <begin position="635"/>
        <end position="690"/>
    </location>
</feature>
<organism evidence="6 8">
    <name type="scientific">Phytophthora rubi</name>
    <dbReference type="NCBI Taxonomy" id="129364"/>
    <lineage>
        <taxon>Eukaryota</taxon>
        <taxon>Sar</taxon>
        <taxon>Stramenopiles</taxon>
        <taxon>Oomycota</taxon>
        <taxon>Peronosporomycetes</taxon>
        <taxon>Peronosporales</taxon>
        <taxon>Peronosporaceae</taxon>
        <taxon>Phytophthora</taxon>
    </lineage>
</organism>
<evidence type="ECO:0000256" key="1">
    <source>
        <dbReference type="PROSITE-ProRule" id="PRU00047"/>
    </source>
</evidence>
<dbReference type="EMBL" id="QXFU01001138">
    <property type="protein sequence ID" value="KAE9009683.1"/>
    <property type="molecule type" value="Genomic_DNA"/>
</dbReference>
<dbReference type="Proteomes" id="UP000434957">
    <property type="component" value="Unassembled WGS sequence"/>
</dbReference>
<evidence type="ECO:0000313" key="4">
    <source>
        <dbReference type="EMBL" id="KAE9009683.1"/>
    </source>
</evidence>